<evidence type="ECO:0000313" key="3">
    <source>
        <dbReference type="Proteomes" id="UP000694383"/>
    </source>
</evidence>
<keyword evidence="1" id="KW-0732">Signal</keyword>
<dbReference type="AlphaFoldDB" id="A0A8C7WY96"/>
<proteinExistence type="predicted"/>
<evidence type="ECO:0000256" key="1">
    <source>
        <dbReference type="SAM" id="SignalP"/>
    </source>
</evidence>
<dbReference type="Ensembl" id="ENSOSIT00000005144.1">
    <property type="protein sequence ID" value="ENSOSIP00000004813.1"/>
    <property type="gene ID" value="ENSOSIG00000003287.1"/>
</dbReference>
<name>A0A8C7WY96_9TELE</name>
<sequence length="107" mass="12021">MAGLLQYCSLLLLPHLDFLPSYCHKTHRGKLKQVLQNRQSVCSDQQKKGATKKQIDLLKQEPQPETDSEIRHHLSCVSGGSGVLRNVRLDTLTDSVLCQLCGRLCCF</sequence>
<reference evidence="2" key="2">
    <citation type="submission" date="2025-09" db="UniProtKB">
        <authorList>
            <consortium name="Ensembl"/>
        </authorList>
    </citation>
    <scope>IDENTIFICATION</scope>
</reference>
<accession>A0A8C7WY96</accession>
<feature type="signal peptide" evidence="1">
    <location>
        <begin position="1"/>
        <end position="23"/>
    </location>
</feature>
<reference evidence="2" key="1">
    <citation type="submission" date="2025-08" db="UniProtKB">
        <authorList>
            <consortium name="Ensembl"/>
        </authorList>
    </citation>
    <scope>IDENTIFICATION</scope>
</reference>
<keyword evidence="3" id="KW-1185">Reference proteome</keyword>
<protein>
    <submittedName>
        <fullName evidence="2">Uncharacterized protein</fullName>
    </submittedName>
</protein>
<organism evidence="2 3">
    <name type="scientific">Oryzias sinensis</name>
    <name type="common">Chinese medaka</name>
    <dbReference type="NCBI Taxonomy" id="183150"/>
    <lineage>
        <taxon>Eukaryota</taxon>
        <taxon>Metazoa</taxon>
        <taxon>Chordata</taxon>
        <taxon>Craniata</taxon>
        <taxon>Vertebrata</taxon>
        <taxon>Euteleostomi</taxon>
        <taxon>Actinopterygii</taxon>
        <taxon>Neopterygii</taxon>
        <taxon>Teleostei</taxon>
        <taxon>Neoteleostei</taxon>
        <taxon>Acanthomorphata</taxon>
        <taxon>Ovalentaria</taxon>
        <taxon>Atherinomorphae</taxon>
        <taxon>Beloniformes</taxon>
        <taxon>Adrianichthyidae</taxon>
        <taxon>Oryziinae</taxon>
        <taxon>Oryzias</taxon>
    </lineage>
</organism>
<feature type="chain" id="PRO_5034406041" evidence="1">
    <location>
        <begin position="24"/>
        <end position="107"/>
    </location>
</feature>
<dbReference type="Proteomes" id="UP000694383">
    <property type="component" value="Unplaced"/>
</dbReference>
<evidence type="ECO:0000313" key="2">
    <source>
        <dbReference type="Ensembl" id="ENSOSIP00000004813.1"/>
    </source>
</evidence>